<accession>A0AAD9PW58</accession>
<comment type="caution">
    <text evidence="1">The sequence shown here is derived from an EMBL/GenBank/DDBJ whole genome shotgun (WGS) entry which is preliminary data.</text>
</comment>
<evidence type="ECO:0008006" key="3">
    <source>
        <dbReference type="Google" id="ProtNLM"/>
    </source>
</evidence>
<dbReference type="InterPro" id="IPR008042">
    <property type="entry name" value="Retrotrans_Pao"/>
</dbReference>
<dbReference type="InterPro" id="IPR036397">
    <property type="entry name" value="RNaseH_sf"/>
</dbReference>
<name>A0AAD9PW58_ACRCE</name>
<dbReference type="InterPro" id="IPR012337">
    <property type="entry name" value="RNaseH-like_sf"/>
</dbReference>
<organism evidence="1 2">
    <name type="scientific">Acropora cervicornis</name>
    <name type="common">Staghorn coral</name>
    <dbReference type="NCBI Taxonomy" id="6130"/>
    <lineage>
        <taxon>Eukaryota</taxon>
        <taxon>Metazoa</taxon>
        <taxon>Cnidaria</taxon>
        <taxon>Anthozoa</taxon>
        <taxon>Hexacorallia</taxon>
        <taxon>Scleractinia</taxon>
        <taxon>Astrocoeniina</taxon>
        <taxon>Acroporidae</taxon>
        <taxon>Acropora</taxon>
    </lineage>
</organism>
<sequence>MAKQDRRYHRFLWRGLDLSRPPEVYEAMRLMFGDRSSPYLAQAGFKIRRWCGNRPEVLRDVPVEDRVANVNIEESELPFMRVLGVQWNSETDMFTFKLNPSQDVVYTKRGFSKKLAMLFHPMQMLAPFTIKARMALQETWLLGLGWDDEFPSDLKKNVSGMVQRYRAAEKTVADTSIHTMVDASLLAYAAVSYVRHKYEDAKAKVAPTKAISVPRLELMAAVLGLRLTRKVSELLETPFENCTLWTDSKDVIIWIQGQSRRYKTFVAIRVSEIYQKSSPRQWRHVPTDLNCADDASRGLHAKVLRSEHRWFSGPRFLCEHEDDWPEGKCVVRAHIDSGEIERAGKLWVKQAQEERFPEEMKDLIGGKEVKRHSHLKPLTPIMDELGVLRFGRRLDREELPYDAAHPMILPKKHHITQLIIADVHNRCRHAGVNHVLAQVRNRDWVIDGRQEVKNWDKECKSGERRSAQPAVQIMAPLSKSRLGTTMRAFSKCCVDYAGPCTTKITRGVSAKRYLCLFTCSAIRAVHLEMACSLSTTDFVNALSWMVAPRERPEEITSNNGTNFVVEHRELRELVLAMDQEQIADDAASDRIRWNWNPLLGSHFGGVSESLVKVAKKTLKAVVGNAGLTDDELQTATKEVEALMNSRPLTYEAADPRDEPMLTPYHFLVGQLGEQLAPQVTHDIAFVPGNRWRLIQDLLKLF</sequence>
<keyword evidence="2" id="KW-1185">Reference proteome</keyword>
<reference evidence="1" key="1">
    <citation type="journal article" date="2023" name="G3 (Bethesda)">
        <title>Whole genome assembly and annotation of the endangered Caribbean coral Acropora cervicornis.</title>
        <authorList>
            <person name="Selwyn J.D."/>
            <person name="Vollmer S.V."/>
        </authorList>
    </citation>
    <scope>NUCLEOTIDE SEQUENCE</scope>
    <source>
        <strain evidence="1">K2</strain>
    </source>
</reference>
<gene>
    <name evidence="1" type="ORF">P5673_029214</name>
</gene>
<dbReference type="Proteomes" id="UP001249851">
    <property type="component" value="Unassembled WGS sequence"/>
</dbReference>
<dbReference type="PANTHER" id="PTHR47331:SF1">
    <property type="entry name" value="GAG-LIKE PROTEIN"/>
    <property type="match status" value="1"/>
</dbReference>
<dbReference type="GO" id="GO:0003676">
    <property type="term" value="F:nucleic acid binding"/>
    <property type="evidence" value="ECO:0007669"/>
    <property type="project" value="InterPro"/>
</dbReference>
<protein>
    <recommendedName>
        <fullName evidence="3">Integrase catalytic domain-containing protein</fullName>
    </recommendedName>
</protein>
<dbReference type="PANTHER" id="PTHR47331">
    <property type="entry name" value="PHD-TYPE DOMAIN-CONTAINING PROTEIN"/>
    <property type="match status" value="1"/>
</dbReference>
<reference evidence="1" key="2">
    <citation type="journal article" date="2023" name="Science">
        <title>Genomic signatures of disease resistance in endangered staghorn corals.</title>
        <authorList>
            <person name="Vollmer S.V."/>
            <person name="Selwyn J.D."/>
            <person name="Despard B.A."/>
            <person name="Roesel C.L."/>
        </authorList>
    </citation>
    <scope>NUCLEOTIDE SEQUENCE</scope>
    <source>
        <strain evidence="1">K2</strain>
    </source>
</reference>
<dbReference type="Pfam" id="PF05380">
    <property type="entry name" value="Peptidase_A17"/>
    <property type="match status" value="1"/>
</dbReference>
<evidence type="ECO:0000313" key="1">
    <source>
        <dbReference type="EMBL" id="KAK2550178.1"/>
    </source>
</evidence>
<dbReference type="AlphaFoldDB" id="A0AAD9PW58"/>
<proteinExistence type="predicted"/>
<dbReference type="Gene3D" id="3.30.420.10">
    <property type="entry name" value="Ribonuclease H-like superfamily/Ribonuclease H"/>
    <property type="match status" value="1"/>
</dbReference>
<evidence type="ECO:0000313" key="2">
    <source>
        <dbReference type="Proteomes" id="UP001249851"/>
    </source>
</evidence>
<dbReference type="EMBL" id="JARQWQ010000114">
    <property type="protein sequence ID" value="KAK2550178.1"/>
    <property type="molecule type" value="Genomic_DNA"/>
</dbReference>
<dbReference type="SUPFAM" id="SSF53098">
    <property type="entry name" value="Ribonuclease H-like"/>
    <property type="match status" value="1"/>
</dbReference>